<feature type="domain" description="RING-type" evidence="3">
    <location>
        <begin position="74"/>
        <end position="118"/>
    </location>
</feature>
<evidence type="ECO:0000313" key="4">
    <source>
        <dbReference type="EMBL" id="KAF5959547.1"/>
    </source>
</evidence>
<feature type="region of interest" description="Disordered" evidence="2">
    <location>
        <begin position="128"/>
        <end position="148"/>
    </location>
</feature>
<dbReference type="SUPFAM" id="SSF57850">
    <property type="entry name" value="RING/U-box"/>
    <property type="match status" value="1"/>
</dbReference>
<accession>A0A7J7I4J8</accession>
<feature type="compositionally biased region" description="Low complexity" evidence="2">
    <location>
        <begin position="44"/>
        <end position="64"/>
    </location>
</feature>
<dbReference type="InterPro" id="IPR013083">
    <property type="entry name" value="Znf_RING/FYVE/PHD"/>
</dbReference>
<dbReference type="InterPro" id="IPR051266">
    <property type="entry name" value="CLCR"/>
</dbReference>
<keyword evidence="5" id="KW-1185">Reference proteome</keyword>
<reference evidence="5" key="1">
    <citation type="journal article" date="2020" name="Nat. Commun.">
        <title>Genome assembly of wild tea tree DASZ reveals pedigree and selection history of tea varieties.</title>
        <authorList>
            <person name="Zhang W."/>
            <person name="Zhang Y."/>
            <person name="Qiu H."/>
            <person name="Guo Y."/>
            <person name="Wan H."/>
            <person name="Zhang X."/>
            <person name="Scossa F."/>
            <person name="Alseekh S."/>
            <person name="Zhang Q."/>
            <person name="Wang P."/>
            <person name="Xu L."/>
            <person name="Schmidt M.H."/>
            <person name="Jia X."/>
            <person name="Li D."/>
            <person name="Zhu A."/>
            <person name="Guo F."/>
            <person name="Chen W."/>
            <person name="Ni D."/>
            <person name="Usadel B."/>
            <person name="Fernie A.R."/>
            <person name="Wen W."/>
        </authorList>
    </citation>
    <scope>NUCLEOTIDE SEQUENCE [LARGE SCALE GENOMIC DNA]</scope>
    <source>
        <strain evidence="5">cv. G240</strain>
    </source>
</reference>
<proteinExistence type="predicted"/>
<keyword evidence="1" id="KW-0863">Zinc-finger</keyword>
<feature type="region of interest" description="Disordered" evidence="2">
    <location>
        <begin position="43"/>
        <end position="64"/>
    </location>
</feature>
<dbReference type="PROSITE" id="PS50089">
    <property type="entry name" value="ZF_RING_2"/>
    <property type="match status" value="1"/>
</dbReference>
<dbReference type="Pfam" id="PF13639">
    <property type="entry name" value="zf-RING_2"/>
    <property type="match status" value="1"/>
</dbReference>
<name>A0A7J7I4J8_CAMSI</name>
<evidence type="ECO:0000256" key="1">
    <source>
        <dbReference type="PROSITE-ProRule" id="PRU00175"/>
    </source>
</evidence>
<gene>
    <name evidence="4" type="ORF">HYC85_000756</name>
</gene>
<comment type="caution">
    <text evidence="4">The sequence shown here is derived from an EMBL/GenBank/DDBJ whole genome shotgun (WGS) entry which is preliminary data.</text>
</comment>
<dbReference type="GO" id="GO:0008270">
    <property type="term" value="F:zinc ion binding"/>
    <property type="evidence" value="ECO:0007669"/>
    <property type="project" value="UniProtKB-KW"/>
</dbReference>
<dbReference type="Gene3D" id="3.30.40.10">
    <property type="entry name" value="Zinc/RING finger domain, C3HC4 (zinc finger)"/>
    <property type="match status" value="1"/>
</dbReference>
<dbReference type="AlphaFoldDB" id="A0A7J7I4J8"/>
<evidence type="ECO:0000256" key="2">
    <source>
        <dbReference type="SAM" id="MobiDB-lite"/>
    </source>
</evidence>
<keyword evidence="1" id="KW-0862">Zinc</keyword>
<dbReference type="InterPro" id="IPR001841">
    <property type="entry name" value="Znf_RING"/>
</dbReference>
<keyword evidence="1" id="KW-0479">Metal-binding</keyword>
<dbReference type="CDD" id="cd23114">
    <property type="entry name" value="RING-H2_WAVH2"/>
    <property type="match status" value="1"/>
</dbReference>
<dbReference type="SMART" id="SM00184">
    <property type="entry name" value="RING"/>
    <property type="match status" value="1"/>
</dbReference>
<sequence length="148" mass="16198">MGSKWRKAKLALGMNLCVYVPRTIDDGDYSPPLSERGSDAALLSPSVSMPMTPTPSSHGLRLSKSMSRSSKKTCSICLTTMKRGEGHAIFTAECSHSFHFHCIASNVKHGNQICPVCRAKWKEIPLQGPTFDPPPGRARINPVDWSSK</sequence>
<dbReference type="EMBL" id="JACBKZ010000001">
    <property type="protein sequence ID" value="KAF5959547.1"/>
    <property type="molecule type" value="Genomic_DNA"/>
</dbReference>
<dbReference type="PANTHER" id="PTHR10579:SF43">
    <property type="entry name" value="ZINC FINGER (C3HC4-TYPE RING FINGER) FAMILY PROTEIN"/>
    <property type="match status" value="1"/>
</dbReference>
<evidence type="ECO:0000259" key="3">
    <source>
        <dbReference type="PROSITE" id="PS50089"/>
    </source>
</evidence>
<dbReference type="Proteomes" id="UP000593564">
    <property type="component" value="Unassembled WGS sequence"/>
</dbReference>
<evidence type="ECO:0000313" key="5">
    <source>
        <dbReference type="Proteomes" id="UP000593564"/>
    </source>
</evidence>
<reference evidence="4 5" key="2">
    <citation type="submission" date="2020-07" db="EMBL/GenBank/DDBJ databases">
        <title>Genome assembly of wild tea tree DASZ reveals pedigree and selection history of tea varieties.</title>
        <authorList>
            <person name="Zhang W."/>
        </authorList>
    </citation>
    <scope>NUCLEOTIDE SEQUENCE [LARGE SCALE GENOMIC DNA]</scope>
    <source>
        <strain evidence="5">cv. G240</strain>
        <tissue evidence="4">Leaf</tissue>
    </source>
</reference>
<protein>
    <recommendedName>
        <fullName evidence="3">RING-type domain-containing protein</fullName>
    </recommendedName>
</protein>
<organism evidence="4 5">
    <name type="scientific">Camellia sinensis</name>
    <name type="common">Tea plant</name>
    <name type="synonym">Thea sinensis</name>
    <dbReference type="NCBI Taxonomy" id="4442"/>
    <lineage>
        <taxon>Eukaryota</taxon>
        <taxon>Viridiplantae</taxon>
        <taxon>Streptophyta</taxon>
        <taxon>Embryophyta</taxon>
        <taxon>Tracheophyta</taxon>
        <taxon>Spermatophyta</taxon>
        <taxon>Magnoliopsida</taxon>
        <taxon>eudicotyledons</taxon>
        <taxon>Gunneridae</taxon>
        <taxon>Pentapetalae</taxon>
        <taxon>asterids</taxon>
        <taxon>Ericales</taxon>
        <taxon>Theaceae</taxon>
        <taxon>Camellia</taxon>
    </lineage>
</organism>
<dbReference type="PANTHER" id="PTHR10579">
    <property type="entry name" value="CALCIUM-ACTIVATED CHLORIDE CHANNEL REGULATOR"/>
    <property type="match status" value="1"/>
</dbReference>